<evidence type="ECO:0000259" key="6">
    <source>
        <dbReference type="PROSITE" id="PS50262"/>
    </source>
</evidence>
<evidence type="ECO:0000256" key="1">
    <source>
        <dbReference type="ARBA" id="ARBA00004370"/>
    </source>
</evidence>
<evidence type="ECO:0000256" key="2">
    <source>
        <dbReference type="ARBA" id="ARBA00022692"/>
    </source>
</evidence>
<dbReference type="SUPFAM" id="SSF81321">
    <property type="entry name" value="Family A G protein-coupled receptor-like"/>
    <property type="match status" value="1"/>
</dbReference>
<reference evidence="7 8" key="1">
    <citation type="submission" date="2020-04" db="EMBL/GenBank/DDBJ databases">
        <authorList>
            <person name="Wallbank WR R."/>
            <person name="Pardo Diaz C."/>
            <person name="Kozak K."/>
            <person name="Martin S."/>
            <person name="Jiggins C."/>
            <person name="Moest M."/>
            <person name="Warren A I."/>
            <person name="Byers J.R.P. K."/>
            <person name="Montejo-Kovacevich G."/>
            <person name="Yen C E."/>
        </authorList>
    </citation>
    <scope>NUCLEOTIDE SEQUENCE [LARGE SCALE GENOMIC DNA]</scope>
</reference>
<keyword evidence="2 5" id="KW-0812">Transmembrane</keyword>
<proteinExistence type="predicted"/>
<evidence type="ECO:0000256" key="4">
    <source>
        <dbReference type="ARBA" id="ARBA00023136"/>
    </source>
</evidence>
<dbReference type="AlphaFoldDB" id="A0A8S1ADY0"/>
<comment type="subcellular location">
    <subcellularLocation>
        <location evidence="1">Membrane</location>
    </subcellularLocation>
</comment>
<evidence type="ECO:0000256" key="5">
    <source>
        <dbReference type="SAM" id="Phobius"/>
    </source>
</evidence>
<evidence type="ECO:0000313" key="8">
    <source>
        <dbReference type="Proteomes" id="UP000494256"/>
    </source>
</evidence>
<evidence type="ECO:0000313" key="7">
    <source>
        <dbReference type="EMBL" id="CAB3242813.1"/>
    </source>
</evidence>
<feature type="domain" description="G-protein coupled receptors family 1 profile" evidence="6">
    <location>
        <begin position="1"/>
        <end position="103"/>
    </location>
</feature>
<accession>A0A8S1ADY0</accession>
<dbReference type="GO" id="GO:0016020">
    <property type="term" value="C:membrane"/>
    <property type="evidence" value="ECO:0007669"/>
    <property type="project" value="UniProtKB-SubCell"/>
</dbReference>
<keyword evidence="3 5" id="KW-1133">Transmembrane helix</keyword>
<comment type="caution">
    <text evidence="7">The sequence shown here is derived from an EMBL/GenBank/DDBJ whole genome shotgun (WGS) entry which is preliminary data.</text>
</comment>
<protein>
    <recommendedName>
        <fullName evidence="6">G-protein coupled receptors family 1 profile domain-containing protein</fullName>
    </recommendedName>
</protein>
<feature type="transmembrane region" description="Helical" evidence="5">
    <location>
        <begin position="23"/>
        <end position="47"/>
    </location>
</feature>
<dbReference type="Gene3D" id="1.20.1070.10">
    <property type="entry name" value="Rhodopsin 7-helix transmembrane proteins"/>
    <property type="match status" value="1"/>
</dbReference>
<dbReference type="Proteomes" id="UP000494256">
    <property type="component" value="Unassembled WGS sequence"/>
</dbReference>
<gene>
    <name evidence="7" type="ORF">APLA_LOCUS10095</name>
</gene>
<dbReference type="InterPro" id="IPR017452">
    <property type="entry name" value="GPCR_Rhodpsn_7TM"/>
</dbReference>
<name>A0A8S1ADY0_ARCPL</name>
<dbReference type="EMBL" id="CADEBD010000314">
    <property type="protein sequence ID" value="CAB3242813.1"/>
    <property type="molecule type" value="Genomic_DNA"/>
</dbReference>
<organism evidence="7 8">
    <name type="scientific">Arctia plantaginis</name>
    <name type="common">Wood tiger moth</name>
    <name type="synonym">Phalaena plantaginis</name>
    <dbReference type="NCBI Taxonomy" id="874455"/>
    <lineage>
        <taxon>Eukaryota</taxon>
        <taxon>Metazoa</taxon>
        <taxon>Ecdysozoa</taxon>
        <taxon>Arthropoda</taxon>
        <taxon>Hexapoda</taxon>
        <taxon>Insecta</taxon>
        <taxon>Pterygota</taxon>
        <taxon>Neoptera</taxon>
        <taxon>Endopterygota</taxon>
        <taxon>Lepidoptera</taxon>
        <taxon>Glossata</taxon>
        <taxon>Ditrysia</taxon>
        <taxon>Noctuoidea</taxon>
        <taxon>Erebidae</taxon>
        <taxon>Arctiinae</taxon>
        <taxon>Arctia</taxon>
    </lineage>
</organism>
<sequence>MSVDRWLSISPEPRLRPPGRRQALFLLFMLWFAALIIFIPLPLVATVRKEQVPILSKAFKNLSIETKEVHFCTEEWPGLERKKQFGMLSFTLVYAIPGESSQY</sequence>
<keyword evidence="4 5" id="KW-0472">Membrane</keyword>
<dbReference type="PROSITE" id="PS50262">
    <property type="entry name" value="G_PROTEIN_RECEP_F1_2"/>
    <property type="match status" value="1"/>
</dbReference>
<evidence type="ECO:0000256" key="3">
    <source>
        <dbReference type="ARBA" id="ARBA00022989"/>
    </source>
</evidence>